<accession>A0A840FFY6</accession>
<sequence>MRRLVLMALLLTGAIISTDVGAQDPRFFTRPGSTVPFSPAVRAGDYIFLAGQIGVEDDGKVPPAMADQARLAMEHVRDALALAGGTMDDIVKCTVMLDDMSRWGEFNKTYATFFKPGRMPARSAFGTRGLAFGAGVEVECLAYKPLKRGR</sequence>
<feature type="signal peptide" evidence="1">
    <location>
        <begin position="1"/>
        <end position="22"/>
    </location>
</feature>
<comment type="caution">
    <text evidence="2">The sequence shown here is derived from an EMBL/GenBank/DDBJ whole genome shotgun (WGS) entry which is preliminary data.</text>
</comment>
<dbReference type="InterPro" id="IPR035959">
    <property type="entry name" value="RutC-like_sf"/>
</dbReference>
<dbReference type="Proteomes" id="UP000529795">
    <property type="component" value="Unassembled WGS sequence"/>
</dbReference>
<dbReference type="GO" id="GO:0005829">
    <property type="term" value="C:cytosol"/>
    <property type="evidence" value="ECO:0007669"/>
    <property type="project" value="TreeGrafter"/>
</dbReference>
<gene>
    <name evidence="2" type="ORF">GGQ80_003497</name>
</gene>
<dbReference type="EMBL" id="JACIEV010000015">
    <property type="protein sequence ID" value="MBB4155572.1"/>
    <property type="molecule type" value="Genomic_DNA"/>
</dbReference>
<proteinExistence type="predicted"/>
<dbReference type="GO" id="GO:0019239">
    <property type="term" value="F:deaminase activity"/>
    <property type="evidence" value="ECO:0007669"/>
    <property type="project" value="TreeGrafter"/>
</dbReference>
<dbReference type="SUPFAM" id="SSF55298">
    <property type="entry name" value="YjgF-like"/>
    <property type="match status" value="1"/>
</dbReference>
<name>A0A840FFY6_9SPHN</name>
<keyword evidence="1" id="KW-0732">Signal</keyword>
<feature type="chain" id="PRO_5032507880" evidence="1">
    <location>
        <begin position="23"/>
        <end position="150"/>
    </location>
</feature>
<reference evidence="2 3" key="1">
    <citation type="submission" date="2020-08" db="EMBL/GenBank/DDBJ databases">
        <title>Genomic Encyclopedia of Type Strains, Phase IV (KMG-IV): sequencing the most valuable type-strain genomes for metagenomic binning, comparative biology and taxonomic classification.</title>
        <authorList>
            <person name="Goeker M."/>
        </authorList>
    </citation>
    <scope>NUCLEOTIDE SEQUENCE [LARGE SCALE GENOMIC DNA]</scope>
    <source>
        <strain evidence="2 3">YC6723</strain>
    </source>
</reference>
<evidence type="ECO:0000313" key="3">
    <source>
        <dbReference type="Proteomes" id="UP000529795"/>
    </source>
</evidence>
<dbReference type="Pfam" id="PF01042">
    <property type="entry name" value="Ribonuc_L-PSP"/>
    <property type="match status" value="1"/>
</dbReference>
<evidence type="ECO:0000256" key="1">
    <source>
        <dbReference type="SAM" id="SignalP"/>
    </source>
</evidence>
<evidence type="ECO:0000313" key="2">
    <source>
        <dbReference type="EMBL" id="MBB4155572.1"/>
    </source>
</evidence>
<dbReference type="AlphaFoldDB" id="A0A840FFY6"/>
<protein>
    <submittedName>
        <fullName evidence="2">Reactive intermediate/imine deaminase</fullName>
    </submittedName>
</protein>
<dbReference type="CDD" id="cd00448">
    <property type="entry name" value="YjgF_YER057c_UK114_family"/>
    <property type="match status" value="1"/>
</dbReference>
<keyword evidence="3" id="KW-1185">Reference proteome</keyword>
<dbReference type="InterPro" id="IPR006175">
    <property type="entry name" value="YjgF/YER057c/UK114"/>
</dbReference>
<dbReference type="PANTHER" id="PTHR11803">
    <property type="entry name" value="2-IMINOBUTANOATE/2-IMINOPROPANOATE DEAMINASE RIDA"/>
    <property type="match status" value="1"/>
</dbReference>
<organism evidence="2 3">
    <name type="scientific">Sphingomonas jinjuensis</name>
    <dbReference type="NCBI Taxonomy" id="535907"/>
    <lineage>
        <taxon>Bacteria</taxon>
        <taxon>Pseudomonadati</taxon>
        <taxon>Pseudomonadota</taxon>
        <taxon>Alphaproteobacteria</taxon>
        <taxon>Sphingomonadales</taxon>
        <taxon>Sphingomonadaceae</taxon>
        <taxon>Sphingomonas</taxon>
    </lineage>
</organism>
<dbReference type="Gene3D" id="3.30.1330.40">
    <property type="entry name" value="RutC-like"/>
    <property type="match status" value="1"/>
</dbReference>
<dbReference type="PANTHER" id="PTHR11803:SF39">
    <property type="entry name" value="2-IMINOBUTANOATE_2-IMINOPROPANOATE DEAMINASE"/>
    <property type="match status" value="1"/>
</dbReference>